<reference evidence="2 3" key="1">
    <citation type="submission" date="2024-04" db="EMBL/GenBank/DDBJ databases">
        <title>Tritrichomonas musculus Genome.</title>
        <authorList>
            <person name="Alves-Ferreira E."/>
            <person name="Grigg M."/>
            <person name="Lorenzi H."/>
            <person name="Galac M."/>
        </authorList>
    </citation>
    <scope>NUCLEOTIDE SEQUENCE [LARGE SCALE GENOMIC DNA]</scope>
    <source>
        <strain evidence="2 3">EAF2021</strain>
    </source>
</reference>
<keyword evidence="1" id="KW-0175">Coiled coil</keyword>
<evidence type="ECO:0000313" key="2">
    <source>
        <dbReference type="EMBL" id="KAK8889528.1"/>
    </source>
</evidence>
<dbReference type="SUPFAM" id="SSF48371">
    <property type="entry name" value="ARM repeat"/>
    <property type="match status" value="1"/>
</dbReference>
<evidence type="ECO:0000313" key="3">
    <source>
        <dbReference type="Proteomes" id="UP001470230"/>
    </source>
</evidence>
<dbReference type="Proteomes" id="UP001470230">
    <property type="component" value="Unassembled WGS sequence"/>
</dbReference>
<organism evidence="2 3">
    <name type="scientific">Tritrichomonas musculus</name>
    <dbReference type="NCBI Taxonomy" id="1915356"/>
    <lineage>
        <taxon>Eukaryota</taxon>
        <taxon>Metamonada</taxon>
        <taxon>Parabasalia</taxon>
        <taxon>Tritrichomonadida</taxon>
        <taxon>Tritrichomonadidae</taxon>
        <taxon>Tritrichomonas</taxon>
    </lineage>
</organism>
<name>A0ABR2KF41_9EUKA</name>
<sequence length="610" mass="69495">MSSFFSQFSKLAKHISQVIAPPPEAGEGEATRIWQLICNCTLENTKESLENLHYNIQNLIEVIKQSSEQGTLKEVIELLILHQIPSKLVAFSEADIPSGFVNEAIPFFIEFLFPPLSVYLNEPFMTDAINKLIQLHITSNKITSQRLKGKKPHNITKNDVELQFDQDKYDIFIDSLLSYVNNYPDEIEKFIISETSAPFLTEITKKKYFFSKFNEIGEFIFPLLAQTKINPKLHSFLLNKSQLIRNSVFFVKHCIESCSMDSKKRQFLIFLDIALQAALPDFVAAFYSSFESLIVRPLITSTQSETENNEVKVDASSSLKYAIYILTSFSCPHITEPSMLYVKDHIVEHLNSKDPKIVFLAVRCITLIVEHASPNFEEYEKLINIQTDPNLNDPPNKLKYSDSQELNGLSITNTNVKIFLDFLPLLPPEWFVKQDMTQNVENAGSKVTQCHYAASTINNYTYMNIWGTGVSTSQILQKMLKLLENFLDNSLQLNLALTDFFSLIASLPNAGASFFSLSDECEEGLVKCMEEICITAKRRVGKKEDTSDKIAKAYEILGHNWEKEAEDVENGNSETILFINIVTLIEFCKELGAIAQSKNLFHQRDEYFLD</sequence>
<comment type="caution">
    <text evidence="2">The sequence shown here is derived from an EMBL/GenBank/DDBJ whole genome shotgun (WGS) entry which is preliminary data.</text>
</comment>
<feature type="coiled-coil region" evidence="1">
    <location>
        <begin position="42"/>
        <end position="69"/>
    </location>
</feature>
<proteinExistence type="predicted"/>
<dbReference type="InterPro" id="IPR016024">
    <property type="entry name" value="ARM-type_fold"/>
</dbReference>
<dbReference type="EMBL" id="JAPFFF010000005">
    <property type="protein sequence ID" value="KAK8889528.1"/>
    <property type="molecule type" value="Genomic_DNA"/>
</dbReference>
<gene>
    <name evidence="2" type="ORF">M9Y10_034277</name>
</gene>
<evidence type="ECO:0000256" key="1">
    <source>
        <dbReference type="SAM" id="Coils"/>
    </source>
</evidence>
<protein>
    <submittedName>
        <fullName evidence="2">Uncharacterized protein</fullName>
    </submittedName>
</protein>
<accession>A0ABR2KF41</accession>
<keyword evidence="3" id="KW-1185">Reference proteome</keyword>